<dbReference type="InterPro" id="IPR036390">
    <property type="entry name" value="WH_DNA-bd_sf"/>
</dbReference>
<reference evidence="4" key="1">
    <citation type="journal article" date="2014" name="Int. J. Syst. Evol. Microbiol.">
        <title>Complete genome sequence of Corynebacterium casei LMG S-19264T (=DSM 44701T), isolated from a smear-ripened cheese.</title>
        <authorList>
            <consortium name="US DOE Joint Genome Institute (JGI-PGF)"/>
            <person name="Walter F."/>
            <person name="Albersmeier A."/>
            <person name="Kalinowski J."/>
            <person name="Ruckert C."/>
        </authorList>
    </citation>
    <scope>NUCLEOTIDE SEQUENCE</scope>
    <source>
        <strain evidence="4">CCM 8433</strain>
    </source>
</reference>
<evidence type="ECO:0000256" key="2">
    <source>
        <dbReference type="ARBA" id="ARBA00023163"/>
    </source>
</evidence>
<evidence type="ECO:0000313" key="5">
    <source>
        <dbReference type="Proteomes" id="UP000622610"/>
    </source>
</evidence>
<dbReference type="Gene3D" id="1.10.10.10">
    <property type="entry name" value="Winged helix-like DNA-binding domain superfamily/Winged helix DNA-binding domain"/>
    <property type="match status" value="1"/>
</dbReference>
<dbReference type="SUPFAM" id="SSF46785">
    <property type="entry name" value="Winged helix' DNA-binding domain"/>
    <property type="match status" value="1"/>
</dbReference>
<dbReference type="InterPro" id="IPR051534">
    <property type="entry name" value="CBASS_pafABC_assoc_protein"/>
</dbReference>
<keyword evidence="2" id="KW-0804">Transcription</keyword>
<dbReference type="PANTHER" id="PTHR34580">
    <property type="match status" value="1"/>
</dbReference>
<dbReference type="PROSITE" id="PS51000">
    <property type="entry name" value="HTH_DEOR_2"/>
    <property type="match status" value="1"/>
</dbReference>
<proteinExistence type="predicted"/>
<dbReference type="InterPro" id="IPR036388">
    <property type="entry name" value="WH-like_DNA-bd_sf"/>
</dbReference>
<accession>A0A917JDB5</accession>
<organism evidence="4 5">
    <name type="scientific">Enterococcus alcedinis</name>
    <dbReference type="NCBI Taxonomy" id="1274384"/>
    <lineage>
        <taxon>Bacteria</taxon>
        <taxon>Bacillati</taxon>
        <taxon>Bacillota</taxon>
        <taxon>Bacilli</taxon>
        <taxon>Lactobacillales</taxon>
        <taxon>Enterococcaceae</taxon>
        <taxon>Enterococcus</taxon>
    </lineage>
</organism>
<protein>
    <submittedName>
        <fullName evidence="4">DeoR family transcriptional regulator</fullName>
    </submittedName>
</protein>
<dbReference type="Pfam" id="PF08279">
    <property type="entry name" value="HTH_11"/>
    <property type="match status" value="1"/>
</dbReference>
<dbReference type="RefSeq" id="WP_188366993.1">
    <property type="nucleotide sequence ID" value="NZ_BMDT01000002.1"/>
</dbReference>
<sequence>MKKTERINTLMRFMNNRGHFTVAEVMAEFQISRSTAVRDIREIERLGLPLVAEVGRDGGYSVLHNAMLPAIRFTDDEIKALFISFMASRNQQLPFLKSRQSLAEKIMGLLSESQQDDLLMLNETLLFQGTNPHNPDLLELSDIPDPLLEQLIQSLLQNRYLSLNRTDLPDLDIYLKSLYKDNQTWWLACIDLADFQTKAIPFSTVANVEILKNAETYQTKKVLHKARQQRQQNTVLHLGSKAIAQYHKYHPFEMKLAYLDPYQMTGEIRCWLAFEADEQLEETVNWLRFLGKELSIIQAPERLLKALTNEKECGNK</sequence>
<keyword evidence="1" id="KW-0805">Transcription regulation</keyword>
<dbReference type="GO" id="GO:0003700">
    <property type="term" value="F:DNA-binding transcription factor activity"/>
    <property type="evidence" value="ECO:0007669"/>
    <property type="project" value="InterPro"/>
</dbReference>
<dbReference type="InterPro" id="IPR001034">
    <property type="entry name" value="DeoR_HTH"/>
</dbReference>
<name>A0A917JDB5_9ENTE</name>
<dbReference type="InterPro" id="IPR013196">
    <property type="entry name" value="HTH_11"/>
</dbReference>
<evidence type="ECO:0000256" key="1">
    <source>
        <dbReference type="ARBA" id="ARBA00023015"/>
    </source>
</evidence>
<gene>
    <name evidence="4" type="ORF">GCM10011482_08090</name>
</gene>
<dbReference type="AlphaFoldDB" id="A0A917JDB5"/>
<dbReference type="Proteomes" id="UP000622610">
    <property type="component" value="Unassembled WGS sequence"/>
</dbReference>
<dbReference type="EMBL" id="BMDT01000002">
    <property type="protein sequence ID" value="GGI65155.1"/>
    <property type="molecule type" value="Genomic_DNA"/>
</dbReference>
<evidence type="ECO:0000259" key="3">
    <source>
        <dbReference type="PROSITE" id="PS51000"/>
    </source>
</evidence>
<reference evidence="4" key="2">
    <citation type="submission" date="2020-09" db="EMBL/GenBank/DDBJ databases">
        <authorList>
            <person name="Sun Q."/>
            <person name="Sedlacek I."/>
        </authorList>
    </citation>
    <scope>NUCLEOTIDE SEQUENCE</scope>
    <source>
        <strain evidence="4">CCM 8433</strain>
    </source>
</reference>
<feature type="domain" description="HTH deoR-type" evidence="3">
    <location>
        <begin position="3"/>
        <end position="62"/>
    </location>
</feature>
<evidence type="ECO:0000313" key="4">
    <source>
        <dbReference type="EMBL" id="GGI65155.1"/>
    </source>
</evidence>
<dbReference type="PANTHER" id="PTHR34580:SF9">
    <property type="entry name" value="SLL5097 PROTEIN"/>
    <property type="match status" value="1"/>
</dbReference>
<comment type="caution">
    <text evidence="4">The sequence shown here is derived from an EMBL/GenBank/DDBJ whole genome shotgun (WGS) entry which is preliminary data.</text>
</comment>
<keyword evidence="5" id="KW-1185">Reference proteome</keyword>